<dbReference type="InterPro" id="IPR008969">
    <property type="entry name" value="CarboxyPept-like_regulatory"/>
</dbReference>
<reference evidence="2" key="1">
    <citation type="submission" date="2018-05" db="EMBL/GenBank/DDBJ databases">
        <authorList>
            <person name="Lanie J.A."/>
            <person name="Ng W.-L."/>
            <person name="Kazmierczak K.M."/>
            <person name="Andrzejewski T.M."/>
            <person name="Davidsen T.M."/>
            <person name="Wayne K.J."/>
            <person name="Tettelin H."/>
            <person name="Glass J.I."/>
            <person name="Rusch D."/>
            <person name="Podicherti R."/>
            <person name="Tsui H.-C.T."/>
            <person name="Winkler M.E."/>
        </authorList>
    </citation>
    <scope>NUCLEOTIDE SEQUENCE</scope>
</reference>
<feature type="transmembrane region" description="Helical" evidence="1">
    <location>
        <begin position="258"/>
        <end position="282"/>
    </location>
</feature>
<keyword evidence="1" id="KW-0472">Membrane</keyword>
<dbReference type="Gene3D" id="2.60.40.1120">
    <property type="entry name" value="Carboxypeptidase-like, regulatory domain"/>
    <property type="match status" value="1"/>
</dbReference>
<feature type="transmembrane region" description="Helical" evidence="1">
    <location>
        <begin position="86"/>
        <end position="108"/>
    </location>
</feature>
<keyword evidence="1" id="KW-1133">Transmembrane helix</keyword>
<feature type="transmembrane region" description="Helical" evidence="1">
    <location>
        <begin position="223"/>
        <end position="246"/>
    </location>
</feature>
<proteinExistence type="predicted"/>
<dbReference type="AlphaFoldDB" id="A0A381NMU3"/>
<name>A0A381NMU3_9ZZZZ</name>
<accession>A0A381NMU3</accession>
<sequence>MEFKCPKCKKLNRIVIIGDDSGKFPRTCVGCDSDLEIELTKQGKELGVILISDEINTNVAKVVPKDYKPYEGKVPEISEKTVMVKIISLLIFTAALMGFMTGGLLFTVPDQYDGVEKIKIGIVVKNSTTTLENATILVDSQEINQTYFGNGSYDIFLKPGKYKIEVRVPLHKNCTMDVYIPLQDSNLSLVEIDQGLEGVNQFTFNMQKGEGNTSLGENTYSLMLNWCPGIMFVFSLIGVWGAWVTYTLQSYKYAQIGAFFSILAMGFLVVGPILGFIALVLLPKIKNMFNRSF</sequence>
<protein>
    <submittedName>
        <fullName evidence="2">Uncharacterized protein</fullName>
    </submittedName>
</protein>
<dbReference type="SUPFAM" id="SSF49464">
    <property type="entry name" value="Carboxypeptidase regulatory domain-like"/>
    <property type="match status" value="1"/>
</dbReference>
<dbReference type="EMBL" id="UINC01000469">
    <property type="protein sequence ID" value="SUZ55932.1"/>
    <property type="molecule type" value="Genomic_DNA"/>
</dbReference>
<organism evidence="2">
    <name type="scientific">marine metagenome</name>
    <dbReference type="NCBI Taxonomy" id="408172"/>
    <lineage>
        <taxon>unclassified sequences</taxon>
        <taxon>metagenomes</taxon>
        <taxon>ecological metagenomes</taxon>
    </lineage>
</organism>
<keyword evidence="1" id="KW-0812">Transmembrane</keyword>
<gene>
    <name evidence="2" type="ORF">METZ01_LOCUS8786</name>
</gene>
<evidence type="ECO:0000313" key="2">
    <source>
        <dbReference type="EMBL" id="SUZ55932.1"/>
    </source>
</evidence>
<evidence type="ECO:0000256" key="1">
    <source>
        <dbReference type="SAM" id="Phobius"/>
    </source>
</evidence>